<dbReference type="OrthoDB" id="5933722at2"/>
<dbReference type="PANTHER" id="PTHR30572">
    <property type="entry name" value="MEMBRANE COMPONENT OF TRANSPORTER-RELATED"/>
    <property type="match status" value="1"/>
</dbReference>
<accession>A0A1T5CBC8</accession>
<feature type="transmembrane region" description="Helical" evidence="6">
    <location>
        <begin position="771"/>
        <end position="793"/>
    </location>
</feature>
<evidence type="ECO:0000256" key="1">
    <source>
        <dbReference type="ARBA" id="ARBA00004651"/>
    </source>
</evidence>
<feature type="transmembrane region" description="Helical" evidence="6">
    <location>
        <begin position="444"/>
        <end position="464"/>
    </location>
</feature>
<dbReference type="Pfam" id="PF02687">
    <property type="entry name" value="FtsX"/>
    <property type="match status" value="2"/>
</dbReference>
<proteinExistence type="predicted"/>
<dbReference type="EMBL" id="FUZA01000001">
    <property type="protein sequence ID" value="SKB56661.1"/>
    <property type="molecule type" value="Genomic_DNA"/>
</dbReference>
<dbReference type="InterPro" id="IPR025857">
    <property type="entry name" value="MacB_PCD"/>
</dbReference>
<name>A0A1T5CBC8_9BACT</name>
<evidence type="ECO:0000313" key="9">
    <source>
        <dbReference type="EMBL" id="SKB56661.1"/>
    </source>
</evidence>
<dbReference type="InterPro" id="IPR050250">
    <property type="entry name" value="Macrolide_Exporter_MacB"/>
</dbReference>
<keyword evidence="3 6" id="KW-0812">Transmembrane</keyword>
<dbReference type="RefSeq" id="WP_082213565.1">
    <property type="nucleotide sequence ID" value="NZ_FUZA01000001.1"/>
</dbReference>
<protein>
    <submittedName>
        <fullName evidence="9">FtsX-like permease family protein</fullName>
    </submittedName>
</protein>
<dbReference type="Pfam" id="PF12704">
    <property type="entry name" value="MacB_PCD"/>
    <property type="match status" value="1"/>
</dbReference>
<evidence type="ECO:0000259" key="8">
    <source>
        <dbReference type="Pfam" id="PF12704"/>
    </source>
</evidence>
<organism evidence="9 10">
    <name type="scientific">Dyadobacter psychrophilus</name>
    <dbReference type="NCBI Taxonomy" id="651661"/>
    <lineage>
        <taxon>Bacteria</taxon>
        <taxon>Pseudomonadati</taxon>
        <taxon>Bacteroidota</taxon>
        <taxon>Cytophagia</taxon>
        <taxon>Cytophagales</taxon>
        <taxon>Spirosomataceae</taxon>
        <taxon>Dyadobacter</taxon>
    </lineage>
</organism>
<evidence type="ECO:0000256" key="2">
    <source>
        <dbReference type="ARBA" id="ARBA00022475"/>
    </source>
</evidence>
<evidence type="ECO:0000256" key="4">
    <source>
        <dbReference type="ARBA" id="ARBA00022989"/>
    </source>
</evidence>
<evidence type="ECO:0000313" key="10">
    <source>
        <dbReference type="Proteomes" id="UP000190897"/>
    </source>
</evidence>
<dbReference type="AlphaFoldDB" id="A0A1T5CBC8"/>
<keyword evidence="4 6" id="KW-1133">Transmembrane helix</keyword>
<feature type="domain" description="MacB-like periplasmic core" evidence="8">
    <location>
        <begin position="20"/>
        <end position="251"/>
    </location>
</feature>
<feature type="transmembrane region" description="Helical" evidence="6">
    <location>
        <begin position="686"/>
        <end position="711"/>
    </location>
</feature>
<dbReference type="Proteomes" id="UP000190897">
    <property type="component" value="Unassembled WGS sequence"/>
</dbReference>
<dbReference type="PANTHER" id="PTHR30572:SF18">
    <property type="entry name" value="ABC-TYPE MACROLIDE FAMILY EXPORT SYSTEM PERMEASE COMPONENT 2"/>
    <property type="match status" value="1"/>
</dbReference>
<evidence type="ECO:0000256" key="3">
    <source>
        <dbReference type="ARBA" id="ARBA00022692"/>
    </source>
</evidence>
<keyword evidence="2" id="KW-1003">Cell membrane</keyword>
<feature type="transmembrane region" description="Helical" evidence="6">
    <location>
        <begin position="355"/>
        <end position="375"/>
    </location>
</feature>
<evidence type="ECO:0000256" key="6">
    <source>
        <dbReference type="SAM" id="Phobius"/>
    </source>
</evidence>
<feature type="transmembrane region" description="Helical" evidence="6">
    <location>
        <begin position="299"/>
        <end position="321"/>
    </location>
</feature>
<dbReference type="GO" id="GO:0022857">
    <property type="term" value="F:transmembrane transporter activity"/>
    <property type="evidence" value="ECO:0007669"/>
    <property type="project" value="TreeGrafter"/>
</dbReference>
<feature type="domain" description="ABC3 transporter permease C-terminal" evidence="7">
    <location>
        <begin position="690"/>
        <end position="803"/>
    </location>
</feature>
<feature type="domain" description="ABC3 transporter permease C-terminal" evidence="7">
    <location>
        <begin position="305"/>
        <end position="417"/>
    </location>
</feature>
<gene>
    <name evidence="9" type="ORF">SAMN05660293_01061</name>
</gene>
<dbReference type="InterPro" id="IPR003838">
    <property type="entry name" value="ABC3_permease_C"/>
</dbReference>
<evidence type="ECO:0000259" key="7">
    <source>
        <dbReference type="Pfam" id="PF02687"/>
    </source>
</evidence>
<evidence type="ECO:0000256" key="5">
    <source>
        <dbReference type="ARBA" id="ARBA00023136"/>
    </source>
</evidence>
<dbReference type="GO" id="GO:0005886">
    <property type="term" value="C:plasma membrane"/>
    <property type="evidence" value="ECO:0007669"/>
    <property type="project" value="UniProtKB-SubCell"/>
</dbReference>
<keyword evidence="5 6" id="KW-0472">Membrane</keyword>
<dbReference type="PROSITE" id="PS51257">
    <property type="entry name" value="PROKAR_LIPOPROTEIN"/>
    <property type="match status" value="1"/>
</dbReference>
<comment type="subcellular location">
    <subcellularLocation>
        <location evidence="1">Cell membrane</location>
        <topology evidence="1">Multi-pass membrane protein</topology>
    </subcellularLocation>
</comment>
<feature type="transmembrane region" description="Helical" evidence="6">
    <location>
        <begin position="21"/>
        <end position="41"/>
    </location>
</feature>
<sequence>MLKNHLKIALRTVLRYRNYTILNVMGLSVGVAACLLLYVVYSYESGFDKFHSKYDRIYRIVRQTDYATGQTDFTPGNPLPFFAALKVDVPQFEKLVPIYGTLDPQVTILGKDANKQTSTKKFYEDNEGLLTVPEFFDVFDFPFLEGSKAVLKDPNVIVLSQRQAEKYFGKWQEAMGQFVKINNKTVMKVGGILANPPVNTDFPIDIVVSYESKRQQPLLFGFGGFESWGGTSSSDQLFVLLPEKVKPATIDQLLVKFVAKHYDSKKDNFKITHFLSPLSDQHYDDRFPNYSDHIIAKNVLWTLVIIGILIISMACINFVNLATVQSTRRSKEVGVRKVLGSGRSELMRQFLSETVLIVGFAVVMGVIIAVLSMPLLGKISRVPADLPVIQNPRLWLFIAGLAIVVSFVAGFYPAVVMSGFRPIEAIKSKIANRSLGGVSLQKTLIIVQFGISQILVVGTIVTIAQMKYISNLDLGFVKEGVYSVNLDEAYKSRFETFRNQLLQNPDISSASFSSDVPSSDNNWSGNFAFDNRGKDEDFQLFTKFADEKYFKTYGMEFAAGGPYLAGDSIGSCVVNETFLRKVGIKNPEQAIGKNISIGRGKWQPIVGVVKDFKANSARDAAKAMVIQPSSEFYWYAGIKMQTKNVSRAVAAIEKTYAQVFPEVTMQGKFFNQSIEEFYNQERQLSLLYQIFAGLSIFIACLGLFGLATFMAQQRMKEIGVRKVLGASVSSIVGLLSRDFLVLVLIAILLASPVAWYFMDKWLQDFEDKINISWWMFAVSALLAILIAFTTVSFQSIKAALMNPVKSLRSD</sequence>
<dbReference type="STRING" id="651661.SAMN05660293_01061"/>
<feature type="transmembrane region" description="Helical" evidence="6">
    <location>
        <begin position="395"/>
        <end position="423"/>
    </location>
</feature>
<feature type="transmembrane region" description="Helical" evidence="6">
    <location>
        <begin position="723"/>
        <end position="751"/>
    </location>
</feature>
<keyword evidence="10" id="KW-1185">Reference proteome</keyword>
<reference evidence="10" key="1">
    <citation type="submission" date="2017-02" db="EMBL/GenBank/DDBJ databases">
        <authorList>
            <person name="Varghese N."/>
            <person name="Submissions S."/>
        </authorList>
    </citation>
    <scope>NUCLEOTIDE SEQUENCE [LARGE SCALE GENOMIC DNA]</scope>
    <source>
        <strain evidence="10">DSM 22270</strain>
    </source>
</reference>